<dbReference type="InterPro" id="IPR021255">
    <property type="entry name" value="DUF2807"/>
</dbReference>
<name>A0A2U1B2C0_9BACT</name>
<evidence type="ECO:0000256" key="2">
    <source>
        <dbReference type="SAM" id="Phobius"/>
    </source>
</evidence>
<feature type="domain" description="Putative auto-transporter adhesin head GIN" evidence="3">
    <location>
        <begin position="79"/>
        <end position="273"/>
    </location>
</feature>
<reference evidence="5 6" key="1">
    <citation type="submission" date="2018-04" db="EMBL/GenBank/DDBJ databases">
        <title>Genomic Encyclopedia of Type Strains, Phase IV (KMG-IV): sequencing the most valuable type-strain genomes for metagenomic binning, comparative biology and taxonomic classification.</title>
        <authorList>
            <person name="Goeker M."/>
        </authorList>
    </citation>
    <scope>NUCLEOTIDE SEQUENCE [LARGE SCALE GENOMIC DNA]</scope>
    <source>
        <strain evidence="5 6">DSM 14823</strain>
    </source>
</reference>
<dbReference type="Proteomes" id="UP000245959">
    <property type="component" value="Unassembled WGS sequence"/>
</dbReference>
<feature type="compositionally biased region" description="Polar residues" evidence="1">
    <location>
        <begin position="280"/>
        <end position="291"/>
    </location>
</feature>
<comment type="caution">
    <text evidence="5">The sequence shown here is derived from an EMBL/GenBank/DDBJ whole genome shotgun (WGS) entry which is preliminary data.</text>
</comment>
<feature type="transmembrane region" description="Helical" evidence="2">
    <location>
        <begin position="6"/>
        <end position="24"/>
    </location>
</feature>
<evidence type="ECO:0000313" key="7">
    <source>
        <dbReference type="Proteomes" id="UP000576225"/>
    </source>
</evidence>
<keyword evidence="2" id="KW-1133">Transmembrane helix</keyword>
<evidence type="ECO:0000256" key="1">
    <source>
        <dbReference type="SAM" id="MobiDB-lite"/>
    </source>
</evidence>
<dbReference type="RefSeq" id="WP_116883729.1">
    <property type="nucleotide sequence ID" value="NZ_CABMMC010000246.1"/>
</dbReference>
<dbReference type="EMBL" id="QEKH01000010">
    <property type="protein sequence ID" value="PVY42819.1"/>
    <property type="molecule type" value="Genomic_DNA"/>
</dbReference>
<keyword evidence="2" id="KW-0472">Membrane</keyword>
<dbReference type="Pfam" id="PF10988">
    <property type="entry name" value="DUF2807"/>
    <property type="match status" value="1"/>
</dbReference>
<dbReference type="AlphaFoldDB" id="A0A2U1B2C0"/>
<accession>A0A2U1B2C0</accession>
<sequence>MCTGEFSLVILVLIVAALIGGYWLGTRRKEESEAAVPDGGALSPAETEETAVPVPCVKKDRFAGAEVSSHLYHFDTLSQLSIAGCWQLKLECNASENYCRVTTENSLLEFVKVEHVRGGLLIRYTGKKQPSLPMTIEIKTKSLPEQVKGTGPNSIVIENARGNNFTCKIADRCRLLISDGELDEFKLKVTGSSQADCRAASSRADLKITDASSAEYPGKIRRLDAEVAGASKLSVAAAQRAELQVSGASRVKIEASEKLSGDVSGSSTVKYSGPVENVDFRTSNSSRVKRG</sequence>
<feature type="region of interest" description="Disordered" evidence="1">
    <location>
        <begin position="259"/>
        <end position="291"/>
    </location>
</feature>
<dbReference type="Gene3D" id="2.160.20.120">
    <property type="match status" value="1"/>
</dbReference>
<keyword evidence="6" id="KW-1185">Reference proteome</keyword>
<reference evidence="4 7" key="2">
    <citation type="submission" date="2020-04" db="EMBL/GenBank/DDBJ databases">
        <authorList>
            <person name="Hitch T.C.A."/>
            <person name="Wylensek D."/>
            <person name="Clavel T."/>
        </authorList>
    </citation>
    <scope>NUCLEOTIDE SEQUENCE [LARGE SCALE GENOMIC DNA]</scope>
    <source>
        <strain evidence="4 7">COR2-253-APC-1A</strain>
    </source>
</reference>
<dbReference type="OrthoDB" id="9987764at2"/>
<dbReference type="Proteomes" id="UP000576225">
    <property type="component" value="Unassembled WGS sequence"/>
</dbReference>
<evidence type="ECO:0000313" key="5">
    <source>
        <dbReference type="EMBL" id="PVY42819.1"/>
    </source>
</evidence>
<proteinExistence type="predicted"/>
<dbReference type="GeneID" id="78295042"/>
<dbReference type="EMBL" id="JABAEW010000009">
    <property type="protein sequence ID" value="NMD86240.1"/>
    <property type="molecule type" value="Genomic_DNA"/>
</dbReference>
<gene>
    <name evidence="5" type="ORF">C8D82_110129</name>
    <name evidence="4" type="ORF">HF882_06540</name>
</gene>
<keyword evidence="2" id="KW-0812">Transmembrane</keyword>
<evidence type="ECO:0000259" key="3">
    <source>
        <dbReference type="Pfam" id="PF10988"/>
    </source>
</evidence>
<organism evidence="5 6">
    <name type="scientific">Victivallis vadensis</name>
    <dbReference type="NCBI Taxonomy" id="172901"/>
    <lineage>
        <taxon>Bacteria</taxon>
        <taxon>Pseudomonadati</taxon>
        <taxon>Lentisphaerota</taxon>
        <taxon>Lentisphaeria</taxon>
        <taxon>Victivallales</taxon>
        <taxon>Victivallaceae</taxon>
        <taxon>Victivallis</taxon>
    </lineage>
</organism>
<protein>
    <submittedName>
        <fullName evidence="5">Putative autotransporter adhesin-like protein</fullName>
    </submittedName>
</protein>
<evidence type="ECO:0000313" key="4">
    <source>
        <dbReference type="EMBL" id="NMD86240.1"/>
    </source>
</evidence>
<evidence type="ECO:0000313" key="6">
    <source>
        <dbReference type="Proteomes" id="UP000245959"/>
    </source>
</evidence>